<dbReference type="KEGG" id="maj:MAA_05491"/>
<feature type="region of interest" description="Disordered" evidence="1">
    <location>
        <begin position="48"/>
        <end position="121"/>
    </location>
</feature>
<proteinExistence type="predicted"/>
<dbReference type="InterPro" id="IPR013640">
    <property type="entry name" value="Vfa1"/>
</dbReference>
<dbReference type="PANTHER" id="PTHR28218:SF1">
    <property type="entry name" value="VPS4-ASSOCIATED PROTEIN 1"/>
    <property type="match status" value="1"/>
</dbReference>
<dbReference type="PANTHER" id="PTHR28218">
    <property type="entry name" value="VPS4-ASSOCIATED PROTEIN 1"/>
    <property type="match status" value="1"/>
</dbReference>
<dbReference type="Proteomes" id="UP000002498">
    <property type="component" value="Unassembled WGS sequence"/>
</dbReference>
<name>E9EZP2_METRA</name>
<dbReference type="EMBL" id="ADNJ02000002">
    <property type="protein sequence ID" value="EFY99433.1"/>
    <property type="molecule type" value="Genomic_DNA"/>
</dbReference>
<dbReference type="HOGENOM" id="CLU_088285_2_0_1"/>
<comment type="caution">
    <text evidence="2">The sequence shown here is derived from an EMBL/GenBank/DDBJ whole genome shotgun (WGS) entry which is preliminary data.</text>
</comment>
<feature type="compositionally biased region" description="Basic and acidic residues" evidence="1">
    <location>
        <begin position="158"/>
        <end position="170"/>
    </location>
</feature>
<dbReference type="GO" id="GO:0007034">
    <property type="term" value="P:vacuolar transport"/>
    <property type="evidence" value="ECO:0007669"/>
    <property type="project" value="TreeGrafter"/>
</dbReference>
<dbReference type="GeneID" id="19259777"/>
<evidence type="ECO:0000256" key="1">
    <source>
        <dbReference type="SAM" id="MobiDB-lite"/>
    </source>
</evidence>
<dbReference type="GO" id="GO:0005768">
    <property type="term" value="C:endosome"/>
    <property type="evidence" value="ECO:0007669"/>
    <property type="project" value="TreeGrafter"/>
</dbReference>
<organism evidence="2 3">
    <name type="scientific">Metarhizium robertsii (strain ARSEF 23 / ATCC MYA-3075)</name>
    <name type="common">Metarhizium anisopliae (strain ARSEF 23)</name>
    <dbReference type="NCBI Taxonomy" id="655844"/>
    <lineage>
        <taxon>Eukaryota</taxon>
        <taxon>Fungi</taxon>
        <taxon>Dikarya</taxon>
        <taxon>Ascomycota</taxon>
        <taxon>Pezizomycotina</taxon>
        <taxon>Sordariomycetes</taxon>
        <taxon>Hypocreomycetidae</taxon>
        <taxon>Hypocreales</taxon>
        <taxon>Clavicipitaceae</taxon>
        <taxon>Metarhizium</taxon>
    </lineage>
</organism>
<accession>E9EZP2</accession>
<protein>
    <submittedName>
        <fullName evidence="2">Uncharacterized protein</fullName>
    </submittedName>
</protein>
<evidence type="ECO:0000313" key="2">
    <source>
        <dbReference type="EMBL" id="EFY99433.1"/>
    </source>
</evidence>
<feature type="region of interest" description="Disordered" evidence="1">
    <location>
        <begin position="154"/>
        <end position="186"/>
    </location>
</feature>
<keyword evidence="3" id="KW-1185">Reference proteome</keyword>
<sequence length="186" mass="21473">MSAPFPNLYTHRKVAESAAKTCDVCYKPSTSVLITPDKKIDEAALKAKREKEIAEETEKLKKEYEERQRKKKEKESKDKDKKDDKEKDKDTDKKDSKDEEKAADQSAQKSKDEGSGTSNEEPRVFELKRFELWLASVSCIYRANHVSAFYQQRLQRKRQVEAAKRDRERVSQPGYFPSVPSAPPAK</sequence>
<reference evidence="2 3" key="2">
    <citation type="journal article" date="2014" name="Proc. Natl. Acad. Sci. U.S.A.">
        <title>Trajectory and genomic determinants of fungal-pathogen speciation and host adaptation.</title>
        <authorList>
            <person name="Hu X."/>
            <person name="Xiao G."/>
            <person name="Zheng P."/>
            <person name="Shang Y."/>
            <person name="Su Y."/>
            <person name="Zhang X."/>
            <person name="Liu X."/>
            <person name="Zhan S."/>
            <person name="St Leger R.J."/>
            <person name="Wang C."/>
        </authorList>
    </citation>
    <scope>GENOME REANNOTATION</scope>
    <source>
        <strain evidence="3">ARSEF 23 / ATCC MYA-3075</strain>
    </source>
</reference>
<gene>
    <name evidence="2" type="ORF">MAA_05491</name>
</gene>
<dbReference type="RefSeq" id="XP_007821680.1">
    <property type="nucleotide sequence ID" value="XM_007823489.1"/>
</dbReference>
<reference evidence="2 3" key="1">
    <citation type="journal article" date="2011" name="PLoS Genet.">
        <title>Genome sequencing and comparative transcriptomics of the model entomopathogenic fungi Metarhizium anisopliae and M. acridum.</title>
        <authorList>
            <person name="Gao Q."/>
            <person name="Jin K."/>
            <person name="Ying S.H."/>
            <person name="Zhang Y."/>
            <person name="Xiao G."/>
            <person name="Shang Y."/>
            <person name="Duan Z."/>
            <person name="Hu X."/>
            <person name="Xie X.Q."/>
            <person name="Zhou G."/>
            <person name="Peng G."/>
            <person name="Luo Z."/>
            <person name="Huang W."/>
            <person name="Wang B."/>
            <person name="Fang W."/>
            <person name="Wang S."/>
            <person name="Zhong Y."/>
            <person name="Ma L.J."/>
            <person name="St Leger R.J."/>
            <person name="Zhao G.P."/>
            <person name="Pei Y."/>
            <person name="Feng M.G."/>
            <person name="Xia Y."/>
            <person name="Wang C."/>
        </authorList>
    </citation>
    <scope>NUCLEOTIDE SEQUENCE [LARGE SCALE GENOMIC DNA]</scope>
    <source>
        <strain evidence="3">ARSEF 23 / ATCC MYA-3075</strain>
    </source>
</reference>
<dbReference type="OrthoDB" id="2158714at2759"/>
<dbReference type="Pfam" id="PF08432">
    <property type="entry name" value="Vfa1"/>
    <property type="match status" value="2"/>
</dbReference>
<evidence type="ECO:0000313" key="3">
    <source>
        <dbReference type="Proteomes" id="UP000002498"/>
    </source>
</evidence>
<dbReference type="AlphaFoldDB" id="E9EZP2"/>